<feature type="compositionally biased region" description="Polar residues" evidence="1">
    <location>
        <begin position="16"/>
        <end position="25"/>
    </location>
</feature>
<comment type="caution">
    <text evidence="3">The sequence shown here is derived from an EMBL/GenBank/DDBJ whole genome shotgun (WGS) entry which is preliminary data.</text>
</comment>
<dbReference type="EMBL" id="JAPCWZ010000006">
    <property type="protein sequence ID" value="KAK8859520.1"/>
    <property type="molecule type" value="Genomic_DNA"/>
</dbReference>
<accession>A0ABR2IA22</accession>
<dbReference type="EMBL" id="JAPCWZ010000006">
    <property type="protein sequence ID" value="KAK8859465.1"/>
    <property type="molecule type" value="Genomic_DNA"/>
</dbReference>
<evidence type="ECO:0000313" key="2">
    <source>
        <dbReference type="EMBL" id="KAK8859465.1"/>
    </source>
</evidence>
<keyword evidence="4" id="KW-1185">Reference proteome</keyword>
<reference evidence="3" key="1">
    <citation type="submission" date="2023-01" db="EMBL/GenBank/DDBJ databases">
        <authorList>
            <person name="Sorensen T."/>
        </authorList>
    </citation>
    <scope>NUCLEOTIDE SEQUENCE</scope>
    <source>
        <strain evidence="3">AAU 773</strain>
    </source>
</reference>
<gene>
    <name evidence="2" type="ORF">PGQ11_010199</name>
    <name evidence="3" type="ORF">PGQ11_010254</name>
</gene>
<protein>
    <submittedName>
        <fullName evidence="3">Uncharacterized protein</fullName>
    </submittedName>
</protein>
<dbReference type="Proteomes" id="UP001390339">
    <property type="component" value="Unassembled WGS sequence"/>
</dbReference>
<evidence type="ECO:0000256" key="1">
    <source>
        <dbReference type="SAM" id="MobiDB-lite"/>
    </source>
</evidence>
<organism evidence="3 4">
    <name type="scientific">Apiospora arundinis</name>
    <dbReference type="NCBI Taxonomy" id="335852"/>
    <lineage>
        <taxon>Eukaryota</taxon>
        <taxon>Fungi</taxon>
        <taxon>Dikarya</taxon>
        <taxon>Ascomycota</taxon>
        <taxon>Pezizomycotina</taxon>
        <taxon>Sordariomycetes</taxon>
        <taxon>Xylariomycetidae</taxon>
        <taxon>Amphisphaeriales</taxon>
        <taxon>Apiosporaceae</taxon>
        <taxon>Apiospora</taxon>
    </lineage>
</organism>
<reference evidence="3 4" key="2">
    <citation type="journal article" date="2024" name="IMA Fungus">
        <title>Apiospora arundinis, a panoply of carbohydrate-active enzymes and secondary metabolites.</title>
        <authorList>
            <person name="Sorensen T."/>
            <person name="Petersen C."/>
            <person name="Muurmann A.T."/>
            <person name="Christiansen J.V."/>
            <person name="Brundto M.L."/>
            <person name="Overgaard C.K."/>
            <person name="Boysen A.T."/>
            <person name="Wollenberg R.D."/>
            <person name="Larsen T.O."/>
            <person name="Sorensen J.L."/>
            <person name="Nielsen K.L."/>
            <person name="Sondergaard T.E."/>
        </authorList>
    </citation>
    <scope>NUCLEOTIDE SEQUENCE [LARGE SCALE GENOMIC DNA]</scope>
    <source>
        <strain evidence="3 4">AAU 773</strain>
    </source>
</reference>
<name>A0ABR2IA22_9PEZI</name>
<evidence type="ECO:0000313" key="3">
    <source>
        <dbReference type="EMBL" id="KAK8859520.1"/>
    </source>
</evidence>
<feature type="region of interest" description="Disordered" evidence="1">
    <location>
        <begin position="1"/>
        <end position="82"/>
    </location>
</feature>
<sequence length="82" mass="9381">MIARTPIRRQREQNRASEQNGSPSNGRFRHRRSYCTDYYSPAQTSTPPPVEPGTQLYTDPKTKHPPVLRREVGWPRTGCSIG</sequence>
<evidence type="ECO:0000313" key="4">
    <source>
        <dbReference type="Proteomes" id="UP001390339"/>
    </source>
</evidence>
<proteinExistence type="predicted"/>